<reference evidence="3" key="2">
    <citation type="submission" date="2015-01" db="EMBL/GenBank/DDBJ databases">
        <title>Evolutionary Origins and Diversification of the Mycorrhizal Mutualists.</title>
        <authorList>
            <consortium name="DOE Joint Genome Institute"/>
            <consortium name="Mycorrhizal Genomics Consortium"/>
            <person name="Kohler A."/>
            <person name="Kuo A."/>
            <person name="Nagy L.G."/>
            <person name="Floudas D."/>
            <person name="Copeland A."/>
            <person name="Barry K.W."/>
            <person name="Cichocki N."/>
            <person name="Veneault-Fourrey C."/>
            <person name="LaButti K."/>
            <person name="Lindquist E.A."/>
            <person name="Lipzen A."/>
            <person name="Lundell T."/>
            <person name="Morin E."/>
            <person name="Murat C."/>
            <person name="Riley R."/>
            <person name="Ohm R."/>
            <person name="Sun H."/>
            <person name="Tunlid A."/>
            <person name="Henrissat B."/>
            <person name="Grigoriev I.V."/>
            <person name="Hibbett D.S."/>
            <person name="Martin F."/>
        </authorList>
    </citation>
    <scope>NUCLEOTIDE SEQUENCE [LARGE SCALE GENOMIC DNA]</scope>
    <source>
        <strain evidence="3">441</strain>
    </source>
</reference>
<name>A0A0C9XTE9_9AGAM</name>
<dbReference type="HOGENOM" id="CLU_1856083_0_0_1"/>
<proteinExistence type="predicted"/>
<evidence type="ECO:0000256" key="1">
    <source>
        <dbReference type="SAM" id="MobiDB-lite"/>
    </source>
</evidence>
<gene>
    <name evidence="2" type="ORF">PISMIDRAFT_16397</name>
</gene>
<evidence type="ECO:0000313" key="3">
    <source>
        <dbReference type="Proteomes" id="UP000054018"/>
    </source>
</evidence>
<accession>A0A0C9XTE9</accession>
<protein>
    <submittedName>
        <fullName evidence="2">Uncharacterized protein</fullName>
    </submittedName>
</protein>
<keyword evidence="3" id="KW-1185">Reference proteome</keyword>
<feature type="compositionally biased region" description="Basic and acidic residues" evidence="1">
    <location>
        <begin position="71"/>
        <end position="80"/>
    </location>
</feature>
<sequence length="138" mass="15360">MTKIRDADLLTLFRHESSNSSTTTNARATSYISSEVHELCVKWGRGWEDGVTSVKNRCAKSYETSGGGRGTRIELGERGITENGAPTPEISRFPPYKTFLQRMADIFGCAGANATKNTPFERFRRAEWESQFARGTGE</sequence>
<dbReference type="Proteomes" id="UP000054018">
    <property type="component" value="Unassembled WGS sequence"/>
</dbReference>
<evidence type="ECO:0000313" key="2">
    <source>
        <dbReference type="EMBL" id="KIK15620.1"/>
    </source>
</evidence>
<feature type="region of interest" description="Disordered" evidence="1">
    <location>
        <begin position="60"/>
        <end position="93"/>
    </location>
</feature>
<organism evidence="2 3">
    <name type="scientific">Pisolithus microcarpus 441</name>
    <dbReference type="NCBI Taxonomy" id="765257"/>
    <lineage>
        <taxon>Eukaryota</taxon>
        <taxon>Fungi</taxon>
        <taxon>Dikarya</taxon>
        <taxon>Basidiomycota</taxon>
        <taxon>Agaricomycotina</taxon>
        <taxon>Agaricomycetes</taxon>
        <taxon>Agaricomycetidae</taxon>
        <taxon>Boletales</taxon>
        <taxon>Sclerodermatineae</taxon>
        <taxon>Pisolithaceae</taxon>
        <taxon>Pisolithus</taxon>
    </lineage>
</organism>
<reference evidence="2 3" key="1">
    <citation type="submission" date="2014-04" db="EMBL/GenBank/DDBJ databases">
        <authorList>
            <consortium name="DOE Joint Genome Institute"/>
            <person name="Kuo A."/>
            <person name="Kohler A."/>
            <person name="Costa M.D."/>
            <person name="Nagy L.G."/>
            <person name="Floudas D."/>
            <person name="Copeland A."/>
            <person name="Barry K.W."/>
            <person name="Cichocki N."/>
            <person name="Veneault-Fourrey C."/>
            <person name="LaButti K."/>
            <person name="Lindquist E.A."/>
            <person name="Lipzen A."/>
            <person name="Lundell T."/>
            <person name="Morin E."/>
            <person name="Murat C."/>
            <person name="Sun H."/>
            <person name="Tunlid A."/>
            <person name="Henrissat B."/>
            <person name="Grigoriev I.V."/>
            <person name="Hibbett D.S."/>
            <person name="Martin F."/>
            <person name="Nordberg H.P."/>
            <person name="Cantor M.N."/>
            <person name="Hua S.X."/>
        </authorList>
    </citation>
    <scope>NUCLEOTIDE SEQUENCE [LARGE SCALE GENOMIC DNA]</scope>
    <source>
        <strain evidence="2 3">441</strain>
    </source>
</reference>
<dbReference type="AlphaFoldDB" id="A0A0C9XTE9"/>
<dbReference type="EMBL" id="KN833883">
    <property type="protein sequence ID" value="KIK15620.1"/>
    <property type="molecule type" value="Genomic_DNA"/>
</dbReference>